<evidence type="ECO:0000313" key="2">
    <source>
        <dbReference type="Proteomes" id="UP000236178"/>
    </source>
</evidence>
<dbReference type="OrthoDB" id="4350727at2"/>
<protein>
    <submittedName>
        <fullName evidence="1">Uncharacterized protein</fullName>
    </submittedName>
</protein>
<reference evidence="1 2" key="1">
    <citation type="submission" date="2017-12" db="EMBL/GenBank/DDBJ databases">
        <title>Streptomyces populusis sp. nov., a novel endophytic actinobacterium isolated from stems of Populus adenopoda Maxim.</title>
        <authorList>
            <person name="Wang Z."/>
        </authorList>
    </citation>
    <scope>NUCLEOTIDE SEQUENCE [LARGE SCALE GENOMIC DNA]</scope>
    <source>
        <strain evidence="1 2">A249</strain>
    </source>
</reference>
<dbReference type="EMBL" id="PJOS01000054">
    <property type="protein sequence ID" value="PKT70265.1"/>
    <property type="molecule type" value="Genomic_DNA"/>
</dbReference>
<evidence type="ECO:0000313" key="1">
    <source>
        <dbReference type="EMBL" id="PKT70265.1"/>
    </source>
</evidence>
<gene>
    <name evidence="1" type="ORF">CW362_25145</name>
</gene>
<name>A0A2I0SK15_9ACTN</name>
<sequence>MNVRLQIHLLTTIAIGLGLFFSGQALGGMPLGLLGLVIFFFVLEPLIRALLPASFLPAPQGAQATCALYRGWAAELTARLGLGASRTVEADAARLRRGTRLSMLSYGLRDGSQTLGHVLLRQSSNGEISLAWRKRGKSGTDQPISLQGPVAAMRERRQQNAAQARTGFTVAVDLGTGSYWLRHHDAALLQLLLGDGTSVTSAVSI</sequence>
<dbReference type="Proteomes" id="UP000236178">
    <property type="component" value="Unassembled WGS sequence"/>
</dbReference>
<comment type="caution">
    <text evidence="1">The sequence shown here is derived from an EMBL/GenBank/DDBJ whole genome shotgun (WGS) entry which is preliminary data.</text>
</comment>
<accession>A0A2I0SK15</accession>
<proteinExistence type="predicted"/>
<keyword evidence="2" id="KW-1185">Reference proteome</keyword>
<organism evidence="1 2">
    <name type="scientific">Streptomyces populi</name>
    <dbReference type="NCBI Taxonomy" id="2058924"/>
    <lineage>
        <taxon>Bacteria</taxon>
        <taxon>Bacillati</taxon>
        <taxon>Actinomycetota</taxon>
        <taxon>Actinomycetes</taxon>
        <taxon>Kitasatosporales</taxon>
        <taxon>Streptomycetaceae</taxon>
        <taxon>Streptomyces</taxon>
    </lineage>
</organism>
<dbReference type="AlphaFoldDB" id="A0A2I0SK15"/>